<dbReference type="RefSeq" id="WP_213638891.1">
    <property type="nucleotide sequence ID" value="NZ_JADPMV010000001.1"/>
</dbReference>
<evidence type="ECO:0000256" key="6">
    <source>
        <dbReference type="ARBA" id="ARBA00023136"/>
    </source>
</evidence>
<evidence type="ECO:0000256" key="7">
    <source>
        <dbReference type="ARBA" id="ARBA00023237"/>
    </source>
</evidence>
<keyword evidence="3" id="KW-0813">Transport</keyword>
<evidence type="ECO:0000256" key="2">
    <source>
        <dbReference type="ARBA" id="ARBA00007613"/>
    </source>
</evidence>
<keyword evidence="6" id="KW-0472">Membrane</keyword>
<feature type="signal peptide" evidence="9">
    <location>
        <begin position="1"/>
        <end position="21"/>
    </location>
</feature>
<name>A0ABS5PYK3_9PSED</name>
<proteinExistence type="inferred from homology"/>
<dbReference type="Gene3D" id="1.20.1600.10">
    <property type="entry name" value="Outer membrane efflux proteins (OEP)"/>
    <property type="match status" value="1"/>
</dbReference>
<sequence length="450" mass="49417">MRFSALFPLSLSLVVSLSAQGQTLSEAMQSALDVHPEIQAGINARLSVEEQMKAARGGYLPQVDLLAGYGREGTDSPTSRAGGGHGYRTLTRGESTLRLQQMLFDGFATSSEVGRQRATVNARAYEVLGTSERTGLDVVQVYLEVLKRQNLVRLAEDNLLSHERIYDQISLRSQSGVGRMADLDQAEARLAQARNNLITEQTNLADAQVNYFSVVGRGASELSLPQGLPGGLPENLQAAREEMLANNPFLSSAEADVQASEQQYQAAKSTFYPRFDAELSRGADNNIDGTPGHSNEWQAMLRMRYNLFAGGSNKADLQSKAHQINQAMDIRNNALRVLIEELGLAWNALDNARQQLPIAQQYVDHSSRVRASYQKQFTLGERSLLDLLDSENELFTASRRLEDVRFIELFTQYRIKATMGSLLKSQGVVAPMAAAPLDVVKAKVALPALN</sequence>
<evidence type="ECO:0000313" key="11">
    <source>
        <dbReference type="Proteomes" id="UP001196601"/>
    </source>
</evidence>
<evidence type="ECO:0000256" key="5">
    <source>
        <dbReference type="ARBA" id="ARBA00022692"/>
    </source>
</evidence>
<keyword evidence="9" id="KW-0732">Signal</keyword>
<dbReference type="EMBL" id="JADPMV010000001">
    <property type="protein sequence ID" value="MBS7661557.1"/>
    <property type="molecule type" value="Genomic_DNA"/>
</dbReference>
<dbReference type="InterPro" id="IPR003423">
    <property type="entry name" value="OMP_efflux"/>
</dbReference>
<dbReference type="Proteomes" id="UP001196601">
    <property type="component" value="Unassembled WGS sequence"/>
</dbReference>
<comment type="similarity">
    <text evidence="2">Belongs to the outer membrane factor (OMF) (TC 1.B.17) family.</text>
</comment>
<gene>
    <name evidence="10" type="ORF">I0D00_06270</name>
</gene>
<keyword evidence="5" id="KW-0812">Transmembrane</keyword>
<evidence type="ECO:0000313" key="10">
    <source>
        <dbReference type="EMBL" id="MBS7661557.1"/>
    </source>
</evidence>
<organism evidence="10 11">
    <name type="scientific">Pseudomonas lalucatii</name>
    <dbReference type="NCBI Taxonomy" id="1424203"/>
    <lineage>
        <taxon>Bacteria</taxon>
        <taxon>Pseudomonadati</taxon>
        <taxon>Pseudomonadota</taxon>
        <taxon>Gammaproteobacteria</taxon>
        <taxon>Pseudomonadales</taxon>
        <taxon>Pseudomonadaceae</taxon>
        <taxon>Pseudomonas</taxon>
    </lineage>
</organism>
<keyword evidence="4" id="KW-1134">Transmembrane beta strand</keyword>
<evidence type="ECO:0000256" key="4">
    <source>
        <dbReference type="ARBA" id="ARBA00022452"/>
    </source>
</evidence>
<dbReference type="NCBIfam" id="TIGR01844">
    <property type="entry name" value="type_I_sec_TolC"/>
    <property type="match status" value="1"/>
</dbReference>
<keyword evidence="11" id="KW-1185">Reference proteome</keyword>
<accession>A0ABS5PYK3</accession>
<evidence type="ECO:0000256" key="8">
    <source>
        <dbReference type="SAM" id="Coils"/>
    </source>
</evidence>
<feature type="coiled-coil region" evidence="8">
    <location>
        <begin position="183"/>
        <end position="210"/>
    </location>
</feature>
<comment type="caution">
    <text evidence="10">The sequence shown here is derived from an EMBL/GenBank/DDBJ whole genome shotgun (WGS) entry which is preliminary data.</text>
</comment>
<comment type="subcellular location">
    <subcellularLocation>
        <location evidence="1">Cell outer membrane</location>
    </subcellularLocation>
</comment>
<dbReference type="Pfam" id="PF02321">
    <property type="entry name" value="OEP"/>
    <property type="match status" value="2"/>
</dbReference>
<dbReference type="SUPFAM" id="SSF56954">
    <property type="entry name" value="Outer membrane efflux proteins (OEP)"/>
    <property type="match status" value="1"/>
</dbReference>
<dbReference type="InterPro" id="IPR051906">
    <property type="entry name" value="TolC-like"/>
</dbReference>
<dbReference type="PANTHER" id="PTHR30026:SF22">
    <property type="entry name" value="OUTER MEMBRANE EFFLUX PROTEIN"/>
    <property type="match status" value="1"/>
</dbReference>
<keyword evidence="8" id="KW-0175">Coiled coil</keyword>
<evidence type="ECO:0000256" key="9">
    <source>
        <dbReference type="SAM" id="SignalP"/>
    </source>
</evidence>
<dbReference type="PANTHER" id="PTHR30026">
    <property type="entry name" value="OUTER MEMBRANE PROTEIN TOLC"/>
    <property type="match status" value="1"/>
</dbReference>
<evidence type="ECO:0000256" key="1">
    <source>
        <dbReference type="ARBA" id="ARBA00004442"/>
    </source>
</evidence>
<feature type="chain" id="PRO_5046783221" evidence="9">
    <location>
        <begin position="22"/>
        <end position="450"/>
    </location>
</feature>
<protein>
    <submittedName>
        <fullName evidence="10">TolC family outer membrane protein</fullName>
    </submittedName>
</protein>
<evidence type="ECO:0000256" key="3">
    <source>
        <dbReference type="ARBA" id="ARBA00022448"/>
    </source>
</evidence>
<keyword evidence="7" id="KW-0998">Cell outer membrane</keyword>
<dbReference type="InterPro" id="IPR010130">
    <property type="entry name" value="T1SS_OMP_TolC"/>
</dbReference>
<reference evidence="10 11" key="1">
    <citation type="journal article" date="2021" name="Syst. Appl. Microbiol.">
        <title>Pseudomonas lalucatii sp. nov. isolated from Vallgornera, a karstic cave in Mallorca, Western Mediterranean.</title>
        <authorList>
            <person name="Busquets A."/>
            <person name="Mulet M."/>
            <person name="Gomila M."/>
            <person name="Garcia-Valdes E."/>
        </authorList>
    </citation>
    <scope>NUCLEOTIDE SEQUENCE [LARGE SCALE GENOMIC DNA]</scope>
    <source>
        <strain evidence="10 11">R1b54</strain>
    </source>
</reference>